<evidence type="ECO:0000313" key="1">
    <source>
        <dbReference type="EMBL" id="KAG0431920.1"/>
    </source>
</evidence>
<keyword evidence="2" id="KW-1185">Reference proteome</keyword>
<evidence type="ECO:0000313" key="2">
    <source>
        <dbReference type="Proteomes" id="UP000805193"/>
    </source>
</evidence>
<organism evidence="1 2">
    <name type="scientific">Ixodes persulcatus</name>
    <name type="common">Taiga tick</name>
    <dbReference type="NCBI Taxonomy" id="34615"/>
    <lineage>
        <taxon>Eukaryota</taxon>
        <taxon>Metazoa</taxon>
        <taxon>Ecdysozoa</taxon>
        <taxon>Arthropoda</taxon>
        <taxon>Chelicerata</taxon>
        <taxon>Arachnida</taxon>
        <taxon>Acari</taxon>
        <taxon>Parasitiformes</taxon>
        <taxon>Ixodida</taxon>
        <taxon>Ixodoidea</taxon>
        <taxon>Ixodidae</taxon>
        <taxon>Ixodinae</taxon>
        <taxon>Ixodes</taxon>
    </lineage>
</organism>
<dbReference type="EMBL" id="JABSTQ010009185">
    <property type="protein sequence ID" value="KAG0431920.1"/>
    <property type="molecule type" value="Genomic_DNA"/>
</dbReference>
<reference evidence="1 2" key="1">
    <citation type="journal article" date="2020" name="Cell">
        <title>Large-Scale Comparative Analyses of Tick Genomes Elucidate Their Genetic Diversity and Vector Capacities.</title>
        <authorList>
            <consortium name="Tick Genome and Microbiome Consortium (TIGMIC)"/>
            <person name="Jia N."/>
            <person name="Wang J."/>
            <person name="Shi W."/>
            <person name="Du L."/>
            <person name="Sun Y."/>
            <person name="Zhan W."/>
            <person name="Jiang J.F."/>
            <person name="Wang Q."/>
            <person name="Zhang B."/>
            <person name="Ji P."/>
            <person name="Bell-Sakyi L."/>
            <person name="Cui X.M."/>
            <person name="Yuan T.T."/>
            <person name="Jiang B.G."/>
            <person name="Yang W.F."/>
            <person name="Lam T.T."/>
            <person name="Chang Q.C."/>
            <person name="Ding S.J."/>
            <person name="Wang X.J."/>
            <person name="Zhu J.G."/>
            <person name="Ruan X.D."/>
            <person name="Zhao L."/>
            <person name="Wei J.T."/>
            <person name="Ye R.Z."/>
            <person name="Que T.C."/>
            <person name="Du C.H."/>
            <person name="Zhou Y.H."/>
            <person name="Cheng J.X."/>
            <person name="Dai P.F."/>
            <person name="Guo W.B."/>
            <person name="Han X.H."/>
            <person name="Huang E.J."/>
            <person name="Li L.F."/>
            <person name="Wei W."/>
            <person name="Gao Y.C."/>
            <person name="Liu J.Z."/>
            <person name="Shao H.Z."/>
            <person name="Wang X."/>
            <person name="Wang C.C."/>
            <person name="Yang T.C."/>
            <person name="Huo Q.B."/>
            <person name="Li W."/>
            <person name="Chen H.Y."/>
            <person name="Chen S.E."/>
            <person name="Zhou L.G."/>
            <person name="Ni X.B."/>
            <person name="Tian J.H."/>
            <person name="Sheng Y."/>
            <person name="Liu T."/>
            <person name="Pan Y.S."/>
            <person name="Xia L.Y."/>
            <person name="Li J."/>
            <person name="Zhao F."/>
            <person name="Cao W.C."/>
        </authorList>
    </citation>
    <scope>NUCLEOTIDE SEQUENCE [LARGE SCALE GENOMIC DNA]</scope>
    <source>
        <strain evidence="1">Iper-2018</strain>
    </source>
</reference>
<comment type="caution">
    <text evidence="1">The sequence shown here is derived from an EMBL/GenBank/DDBJ whole genome shotgun (WGS) entry which is preliminary data.</text>
</comment>
<gene>
    <name evidence="1" type="ORF">HPB47_021331</name>
</gene>
<proteinExistence type="predicted"/>
<sequence length="175" mass="19532">MEPAVGLSLLESPGTDLSLSEQSDCRNAPRGKRPTEGAGRGKADLLTKAVFGAVNLQRRSVTGQPCRRLKRAAPKRALAPDKLAAMGNAFQLYITRTSSGQSPKKRRFLMNRYIGEQLHDINKNLSSKQLPQRMQVRLYQLLHLRLQVLQLHHPRLHLTGTRSASQELVLLPLVL</sequence>
<accession>A0AC60QCZ6</accession>
<dbReference type="Proteomes" id="UP000805193">
    <property type="component" value="Unassembled WGS sequence"/>
</dbReference>
<protein>
    <submittedName>
        <fullName evidence="1">Uncharacterized protein</fullName>
    </submittedName>
</protein>
<name>A0AC60QCZ6_IXOPE</name>